<reference evidence="2" key="1">
    <citation type="journal article" date="2023" name="Nat. Plants">
        <title>Single-cell RNA sequencing provides a high-resolution roadmap for understanding the multicellular compartmentation of specialized metabolism.</title>
        <authorList>
            <person name="Sun S."/>
            <person name="Shen X."/>
            <person name="Li Y."/>
            <person name="Li Y."/>
            <person name="Wang S."/>
            <person name="Li R."/>
            <person name="Zhang H."/>
            <person name="Shen G."/>
            <person name="Guo B."/>
            <person name="Wei J."/>
            <person name="Xu J."/>
            <person name="St-Pierre B."/>
            <person name="Chen S."/>
            <person name="Sun C."/>
        </authorList>
    </citation>
    <scope>NUCLEOTIDE SEQUENCE [LARGE SCALE GENOMIC DNA]</scope>
</reference>
<gene>
    <name evidence="1" type="ORF">M9H77_27072</name>
</gene>
<organism evidence="1 2">
    <name type="scientific">Catharanthus roseus</name>
    <name type="common">Madagascar periwinkle</name>
    <name type="synonym">Vinca rosea</name>
    <dbReference type="NCBI Taxonomy" id="4058"/>
    <lineage>
        <taxon>Eukaryota</taxon>
        <taxon>Viridiplantae</taxon>
        <taxon>Streptophyta</taxon>
        <taxon>Embryophyta</taxon>
        <taxon>Tracheophyta</taxon>
        <taxon>Spermatophyta</taxon>
        <taxon>Magnoliopsida</taxon>
        <taxon>eudicotyledons</taxon>
        <taxon>Gunneridae</taxon>
        <taxon>Pentapetalae</taxon>
        <taxon>asterids</taxon>
        <taxon>lamiids</taxon>
        <taxon>Gentianales</taxon>
        <taxon>Apocynaceae</taxon>
        <taxon>Rauvolfioideae</taxon>
        <taxon>Vinceae</taxon>
        <taxon>Catharanthinae</taxon>
        <taxon>Catharanthus</taxon>
    </lineage>
</organism>
<sequence length="455" mass="50910">MFLSICLFKVLSLVIHYFLPETATLPQTTFSSDVASVSILNQSSVLTFPIGMELGKLAMSDNIDSGSSTSSSGSRGSSSQSSESSSDGSDNALFSVRSTLEPDGVDDDEKKEPLESPVQDRLEGVRVEIKEIMLDRSKRHLTEMKMGRCRGYYSFASYVRELYDGDDLTEAESTDNLVHVLWPWHRYETYYIDKNHNKLDPRRLEWSKFSKMLAEIWMERRPVGSSAAGYLVVENNEAAADQLIPPDILRITFKDGNTGDIMVRDIGREIIVSLKSFIWILHNFWASWRMKEPLDPGMVTDLNMVLEQSSSLHPLYSIQCFDKSDEAIEIPLCLSMSAHELREGLETGSDDESEGDSSASGGGEGSGDDSDENEDSGDEESGMMDDKNEEGAIDGDDHDENKGFNVKRKRNERDEDEVVDDDKEEEDTGDDSEIMLSFLQSVSKVVIVRERRASS</sequence>
<dbReference type="Proteomes" id="UP001060085">
    <property type="component" value="Linkage Group LG06"/>
</dbReference>
<evidence type="ECO:0000313" key="1">
    <source>
        <dbReference type="EMBL" id="KAI5658279.1"/>
    </source>
</evidence>
<protein>
    <submittedName>
        <fullName evidence="1">Uncharacterized protein</fullName>
    </submittedName>
</protein>
<accession>A0ACC0ACC0</accession>
<proteinExistence type="predicted"/>
<name>A0ACC0ACC0_CATRO</name>
<comment type="caution">
    <text evidence="1">The sequence shown here is derived from an EMBL/GenBank/DDBJ whole genome shotgun (WGS) entry which is preliminary data.</text>
</comment>
<keyword evidence="2" id="KW-1185">Reference proteome</keyword>
<evidence type="ECO:0000313" key="2">
    <source>
        <dbReference type="Proteomes" id="UP001060085"/>
    </source>
</evidence>
<dbReference type="EMBL" id="CM044706">
    <property type="protein sequence ID" value="KAI5658279.1"/>
    <property type="molecule type" value="Genomic_DNA"/>
</dbReference>